<accession>A0A2R6W2N1</accession>
<gene>
    <name evidence="2" type="ORF">MARPO_0173s0004</name>
</gene>
<proteinExistence type="predicted"/>
<keyword evidence="3" id="KW-1185">Reference proteome</keyword>
<dbReference type="Gramene" id="Mp6g06590.1">
    <property type="protein sequence ID" value="Mp6g06590.1.cds"/>
    <property type="gene ID" value="Mp6g06590"/>
</dbReference>
<reference evidence="3" key="1">
    <citation type="journal article" date="2017" name="Cell">
        <title>Insights into land plant evolution garnered from the Marchantia polymorpha genome.</title>
        <authorList>
            <person name="Bowman J.L."/>
            <person name="Kohchi T."/>
            <person name="Yamato K.T."/>
            <person name="Jenkins J."/>
            <person name="Shu S."/>
            <person name="Ishizaki K."/>
            <person name="Yamaoka S."/>
            <person name="Nishihama R."/>
            <person name="Nakamura Y."/>
            <person name="Berger F."/>
            <person name="Adam C."/>
            <person name="Aki S.S."/>
            <person name="Althoff F."/>
            <person name="Araki T."/>
            <person name="Arteaga-Vazquez M.A."/>
            <person name="Balasubrmanian S."/>
            <person name="Barry K."/>
            <person name="Bauer D."/>
            <person name="Boehm C.R."/>
            <person name="Briginshaw L."/>
            <person name="Caballero-Perez J."/>
            <person name="Catarino B."/>
            <person name="Chen F."/>
            <person name="Chiyoda S."/>
            <person name="Chovatia M."/>
            <person name="Davies K.M."/>
            <person name="Delmans M."/>
            <person name="Demura T."/>
            <person name="Dierschke T."/>
            <person name="Dolan L."/>
            <person name="Dorantes-Acosta A.E."/>
            <person name="Eklund D.M."/>
            <person name="Florent S.N."/>
            <person name="Flores-Sandoval E."/>
            <person name="Fujiyama A."/>
            <person name="Fukuzawa H."/>
            <person name="Galik B."/>
            <person name="Grimanelli D."/>
            <person name="Grimwood J."/>
            <person name="Grossniklaus U."/>
            <person name="Hamada T."/>
            <person name="Haseloff J."/>
            <person name="Hetherington A.J."/>
            <person name="Higo A."/>
            <person name="Hirakawa Y."/>
            <person name="Hundley H.N."/>
            <person name="Ikeda Y."/>
            <person name="Inoue K."/>
            <person name="Inoue S.I."/>
            <person name="Ishida S."/>
            <person name="Jia Q."/>
            <person name="Kakita M."/>
            <person name="Kanazawa T."/>
            <person name="Kawai Y."/>
            <person name="Kawashima T."/>
            <person name="Kennedy M."/>
            <person name="Kinose K."/>
            <person name="Kinoshita T."/>
            <person name="Kohara Y."/>
            <person name="Koide E."/>
            <person name="Komatsu K."/>
            <person name="Kopischke S."/>
            <person name="Kubo M."/>
            <person name="Kyozuka J."/>
            <person name="Lagercrantz U."/>
            <person name="Lin S.S."/>
            <person name="Lindquist E."/>
            <person name="Lipzen A.M."/>
            <person name="Lu C.W."/>
            <person name="De Luna E."/>
            <person name="Martienssen R.A."/>
            <person name="Minamino N."/>
            <person name="Mizutani M."/>
            <person name="Mizutani M."/>
            <person name="Mochizuki N."/>
            <person name="Monte I."/>
            <person name="Mosher R."/>
            <person name="Nagasaki H."/>
            <person name="Nakagami H."/>
            <person name="Naramoto S."/>
            <person name="Nishitani K."/>
            <person name="Ohtani M."/>
            <person name="Okamoto T."/>
            <person name="Okumura M."/>
            <person name="Phillips J."/>
            <person name="Pollak B."/>
            <person name="Reinders A."/>
            <person name="Rovekamp M."/>
            <person name="Sano R."/>
            <person name="Sawa S."/>
            <person name="Schmid M.W."/>
            <person name="Shirakawa M."/>
            <person name="Solano R."/>
            <person name="Spunde A."/>
            <person name="Suetsugu N."/>
            <person name="Sugano S."/>
            <person name="Sugiyama A."/>
            <person name="Sun R."/>
            <person name="Suzuki Y."/>
            <person name="Takenaka M."/>
            <person name="Takezawa D."/>
            <person name="Tomogane H."/>
            <person name="Tsuzuki M."/>
            <person name="Ueda T."/>
            <person name="Umeda M."/>
            <person name="Ward J.M."/>
            <person name="Watanabe Y."/>
            <person name="Yazaki K."/>
            <person name="Yokoyama R."/>
            <person name="Yoshitake Y."/>
            <person name="Yotsui I."/>
            <person name="Zachgo S."/>
            <person name="Schmutz J."/>
        </authorList>
    </citation>
    <scope>NUCLEOTIDE SEQUENCE [LARGE SCALE GENOMIC DNA]</scope>
    <source>
        <strain evidence="3">Tak-1</strain>
    </source>
</reference>
<dbReference type="PANTHER" id="PTHR33119">
    <property type="entry name" value="IFI3P"/>
    <property type="match status" value="1"/>
</dbReference>
<sequence>MIPRVLKACWYPKENLGWITGRRRKGLPGLDGDQCLMGPRDSTSESPDWLACNGYMPDVNSLRGSEVSYAIYVKDGLGEWALMLPPPPIPVDAVIDFEELRRSIGASQAEVRRRMREPMNQKGKGIWFIDNVVPTYLRHVLLTRLDAIANKPHKDFHPGTDHMVQDLIHPSLFSYIEGLSPVKDPTTCPATTKYQNCSPRDLLRHRDHGSLEREFEQRRDDEESKYQWLPSQFHVSPKGSVQIKSYVNNLDGETNADLYTAIELMFELFLPMFENILPGKQLRGRELQVIVKAANYVIQPKGHMYEGVWHVEGLAHEHIVASGLYYYSTSACLKDGGLEFRPYRRDRELNPTPEGELADDVEHLPELPELPRDARSNRGRLASLRRREWLRVRSLVASVPTLEHRLLVFPNNLQHKVSGIVNDSESEVGVRKTFMFFLVDPDVEIVSTRDVHEQQWDKLRPQQRAALNEVAQAIIGRSLPVEILDEIISRAKRGLTMAEARAHRLQLIKDRHMKFAFDNEDYS</sequence>
<organism evidence="2 3">
    <name type="scientific">Marchantia polymorpha</name>
    <name type="common">Common liverwort</name>
    <name type="synonym">Marchantia aquatica</name>
    <dbReference type="NCBI Taxonomy" id="3197"/>
    <lineage>
        <taxon>Eukaryota</taxon>
        <taxon>Viridiplantae</taxon>
        <taxon>Streptophyta</taxon>
        <taxon>Embryophyta</taxon>
        <taxon>Marchantiophyta</taxon>
        <taxon>Marchantiopsida</taxon>
        <taxon>Marchantiidae</taxon>
        <taxon>Marchantiales</taxon>
        <taxon>Marchantiaceae</taxon>
        <taxon>Marchantia</taxon>
    </lineage>
</organism>
<dbReference type="OrthoDB" id="2014378at2759"/>
<dbReference type="EMBL" id="KZ772843">
    <property type="protein sequence ID" value="PTQ28101.1"/>
    <property type="molecule type" value="Genomic_DNA"/>
</dbReference>
<dbReference type="Pfam" id="PF14033">
    <property type="entry name" value="DUF4246"/>
    <property type="match status" value="2"/>
</dbReference>
<dbReference type="InterPro" id="IPR049192">
    <property type="entry name" value="DUF4246_C"/>
</dbReference>
<feature type="domain" description="DUF4246" evidence="1">
    <location>
        <begin position="121"/>
        <end position="278"/>
    </location>
</feature>
<evidence type="ECO:0000313" key="3">
    <source>
        <dbReference type="Proteomes" id="UP000244005"/>
    </source>
</evidence>
<protein>
    <recommendedName>
        <fullName evidence="1">DUF4246 domain-containing protein</fullName>
    </recommendedName>
</protein>
<evidence type="ECO:0000259" key="1">
    <source>
        <dbReference type="Pfam" id="PF14033"/>
    </source>
</evidence>
<dbReference type="AlphaFoldDB" id="A0A2R6W2N1"/>
<feature type="domain" description="DUF4246" evidence="1">
    <location>
        <begin position="281"/>
        <end position="457"/>
    </location>
</feature>
<dbReference type="PANTHER" id="PTHR33119:SF1">
    <property type="entry name" value="FE2OG DIOXYGENASE DOMAIN-CONTAINING PROTEIN"/>
    <property type="match status" value="1"/>
</dbReference>
<name>A0A2R6W2N1_MARPO</name>
<dbReference type="Proteomes" id="UP000244005">
    <property type="component" value="Unassembled WGS sequence"/>
</dbReference>
<dbReference type="InterPro" id="IPR025340">
    <property type="entry name" value="DUF4246"/>
</dbReference>
<evidence type="ECO:0000313" key="2">
    <source>
        <dbReference type="EMBL" id="PTQ28101.1"/>
    </source>
</evidence>